<dbReference type="InterPro" id="IPR011059">
    <property type="entry name" value="Metal-dep_hydrolase_composite"/>
</dbReference>
<dbReference type="GO" id="GO:0016810">
    <property type="term" value="F:hydrolase activity, acting on carbon-nitrogen (but not peptide) bonds"/>
    <property type="evidence" value="ECO:0007669"/>
    <property type="project" value="InterPro"/>
</dbReference>
<dbReference type="SUPFAM" id="SSF51556">
    <property type="entry name" value="Metallo-dependent hydrolases"/>
    <property type="match status" value="1"/>
</dbReference>
<dbReference type="InterPro" id="IPR006680">
    <property type="entry name" value="Amidohydro-rel"/>
</dbReference>
<comment type="caution">
    <text evidence="2">The sequence shown here is derived from an EMBL/GenBank/DDBJ whole genome shotgun (WGS) entry which is preliminary data.</text>
</comment>
<dbReference type="EMBL" id="RKLP01000006">
    <property type="protein sequence ID" value="RVW09127.1"/>
    <property type="molecule type" value="Genomic_DNA"/>
</dbReference>
<dbReference type="PANTHER" id="PTHR43135">
    <property type="entry name" value="ALPHA-D-RIBOSE 1-METHYLPHOSPHONATE 5-TRIPHOSPHATE DIPHOSPHATASE"/>
    <property type="match status" value="1"/>
</dbReference>
<dbReference type="InterPro" id="IPR057744">
    <property type="entry name" value="OTAase-like"/>
</dbReference>
<sequence>MTTLPESKKRLLFRNVRVFDGVSADLSNGDVLIDGNKVAAVSTSPIGDDPGRETVVIDGGGRVLMPGMSDAHVHLVGNANSYVDLLMGTEGHITLNGVAEAKNMLMRGFTAVRDMAGDTASIKSAIDRGQFPGPRIYPCQAAISQTSGHGDFGNVYDTPSALGGAENRSETIGFMRIADGEERVLAAVREQLKKGASQIKMMVGGGAASTYDPLYTVQFTDAELRAGVDAATDYGTYVATHVYNVTGIRRAIEAGVKSIEHGHLSDEATVKLMAEREVWLSMQPFAEDDHHYPDADRAEKNRQICSGVDRIYGWAQKYGVKVAFGTDLLLEPQFAKRQSEMAARLGDFYSNVDALRMLTSGNAQLFRLAGERDPYRDAPFGVVAQGAWADLLLVDGNPLDDLSVLADPEKYLSVIVKNGQVVKNSL</sequence>
<dbReference type="PANTHER" id="PTHR43135:SF3">
    <property type="entry name" value="ALPHA-D-RIBOSE 1-METHYLPHOSPHONATE 5-TRIPHOSPHATE DIPHOSPHATASE"/>
    <property type="match status" value="1"/>
</dbReference>
<proteinExistence type="predicted"/>
<dbReference type="AlphaFoldDB" id="A0A438BDR3"/>
<feature type="domain" description="Amidohydrolase-related" evidence="1">
    <location>
        <begin position="63"/>
        <end position="421"/>
    </location>
</feature>
<dbReference type="RefSeq" id="WP_127916548.1">
    <property type="nucleotide sequence ID" value="NZ_RKLP01000006.1"/>
</dbReference>
<keyword evidence="3" id="KW-1185">Reference proteome</keyword>
<dbReference type="Gene3D" id="3.20.20.140">
    <property type="entry name" value="Metal-dependent hydrolases"/>
    <property type="match status" value="1"/>
</dbReference>
<protein>
    <submittedName>
        <fullName evidence="2">Amidohydrolase family protein</fullName>
    </submittedName>
</protein>
<accession>A0A438BDR3</accession>
<dbReference type="CDD" id="cd01299">
    <property type="entry name" value="Met_dep_hydrolase_A"/>
    <property type="match status" value="1"/>
</dbReference>
<evidence type="ECO:0000313" key="2">
    <source>
        <dbReference type="EMBL" id="RVW09127.1"/>
    </source>
</evidence>
<dbReference type="InterPro" id="IPR051781">
    <property type="entry name" value="Metallo-dep_Hydrolase"/>
</dbReference>
<organism evidence="2 3">
    <name type="scientific">Prescottella agglutinans</name>
    <dbReference type="NCBI Taxonomy" id="1644129"/>
    <lineage>
        <taxon>Bacteria</taxon>
        <taxon>Bacillati</taxon>
        <taxon>Actinomycetota</taxon>
        <taxon>Actinomycetes</taxon>
        <taxon>Mycobacteriales</taxon>
        <taxon>Nocardiaceae</taxon>
        <taxon>Prescottella</taxon>
    </lineage>
</organism>
<keyword evidence="2" id="KW-0378">Hydrolase</keyword>
<evidence type="ECO:0000259" key="1">
    <source>
        <dbReference type="Pfam" id="PF01979"/>
    </source>
</evidence>
<dbReference type="SUPFAM" id="SSF51338">
    <property type="entry name" value="Composite domain of metallo-dependent hydrolases"/>
    <property type="match status" value="1"/>
</dbReference>
<name>A0A438BDR3_9NOCA</name>
<dbReference type="Proteomes" id="UP000286208">
    <property type="component" value="Unassembled WGS sequence"/>
</dbReference>
<reference evidence="2 3" key="1">
    <citation type="submission" date="2018-11" db="EMBL/GenBank/DDBJ databases">
        <title>Rhodococcus spongicola sp. nov. and Rhodococcus xishaensis sp. nov. from marine sponges.</title>
        <authorList>
            <person name="Li L."/>
            <person name="Lin H.W."/>
        </authorList>
    </citation>
    <scope>NUCLEOTIDE SEQUENCE [LARGE SCALE GENOMIC DNA]</scope>
    <source>
        <strain evidence="2 3">CCTCC AB2014297</strain>
    </source>
</reference>
<dbReference type="Gene3D" id="2.30.40.10">
    <property type="entry name" value="Urease, subunit C, domain 1"/>
    <property type="match status" value="1"/>
</dbReference>
<gene>
    <name evidence="2" type="ORF">EGT67_13330</name>
</gene>
<dbReference type="InterPro" id="IPR032466">
    <property type="entry name" value="Metal_Hydrolase"/>
</dbReference>
<dbReference type="Pfam" id="PF01979">
    <property type="entry name" value="Amidohydro_1"/>
    <property type="match status" value="1"/>
</dbReference>
<evidence type="ECO:0000313" key="3">
    <source>
        <dbReference type="Proteomes" id="UP000286208"/>
    </source>
</evidence>
<dbReference type="OrthoDB" id="3514520at2"/>